<reference evidence="1 2" key="1">
    <citation type="journal article" date="2021" name="Plant Biotechnol. J.">
        <title>Multi-omics assisted identification of the key and species-specific regulatory components of drought-tolerant mechanisms in Gossypium stocksii.</title>
        <authorList>
            <person name="Yu D."/>
            <person name="Ke L."/>
            <person name="Zhang D."/>
            <person name="Wu Y."/>
            <person name="Sun Y."/>
            <person name="Mei J."/>
            <person name="Sun J."/>
            <person name="Sun Y."/>
        </authorList>
    </citation>
    <scope>NUCLEOTIDE SEQUENCE [LARGE SCALE GENOMIC DNA]</scope>
    <source>
        <strain evidence="2">cv. E1</strain>
        <tissue evidence="1">Leaf</tissue>
    </source>
</reference>
<evidence type="ECO:0008006" key="3">
    <source>
        <dbReference type="Google" id="ProtNLM"/>
    </source>
</evidence>
<proteinExistence type="predicted"/>
<accession>A0A9D4ALE2</accession>
<organism evidence="1 2">
    <name type="scientific">Gossypium stocksii</name>
    <dbReference type="NCBI Taxonomy" id="47602"/>
    <lineage>
        <taxon>Eukaryota</taxon>
        <taxon>Viridiplantae</taxon>
        <taxon>Streptophyta</taxon>
        <taxon>Embryophyta</taxon>
        <taxon>Tracheophyta</taxon>
        <taxon>Spermatophyta</taxon>
        <taxon>Magnoliopsida</taxon>
        <taxon>eudicotyledons</taxon>
        <taxon>Gunneridae</taxon>
        <taxon>Pentapetalae</taxon>
        <taxon>rosids</taxon>
        <taxon>malvids</taxon>
        <taxon>Malvales</taxon>
        <taxon>Malvaceae</taxon>
        <taxon>Malvoideae</taxon>
        <taxon>Gossypium</taxon>
    </lineage>
</organism>
<protein>
    <recommendedName>
        <fullName evidence="3">Reverse transcriptase domain-containing protein</fullName>
    </recommendedName>
</protein>
<gene>
    <name evidence="1" type="ORF">J1N35_001549</name>
</gene>
<name>A0A9D4ALE2_9ROSI</name>
<dbReference type="Proteomes" id="UP000828251">
    <property type="component" value="Unassembled WGS sequence"/>
</dbReference>
<keyword evidence="2" id="KW-1185">Reference proteome</keyword>
<comment type="caution">
    <text evidence="1">The sequence shown here is derived from an EMBL/GenBank/DDBJ whole genome shotgun (WGS) entry which is preliminary data.</text>
</comment>
<evidence type="ECO:0000313" key="1">
    <source>
        <dbReference type="EMBL" id="KAH1130171.1"/>
    </source>
</evidence>
<sequence length="70" mass="8263">MRFEGIWNGSIVLVLIDSSSTYGFVPSSVVEELRRAQLFPDMDLLSRYHQVRMYPSNVEKMTLPRHDYHF</sequence>
<dbReference type="EMBL" id="JAIQCV010000001">
    <property type="protein sequence ID" value="KAH1130171.1"/>
    <property type="molecule type" value="Genomic_DNA"/>
</dbReference>
<dbReference type="AlphaFoldDB" id="A0A9D4ALE2"/>
<evidence type="ECO:0000313" key="2">
    <source>
        <dbReference type="Proteomes" id="UP000828251"/>
    </source>
</evidence>